<comment type="caution">
    <text evidence="1">The sequence shown here is derived from an EMBL/GenBank/DDBJ whole genome shotgun (WGS) entry which is preliminary data.</text>
</comment>
<gene>
    <name evidence="1" type="ORF">POL67_22965</name>
</gene>
<organism evidence="1 2">
    <name type="scientific">Polyangium mundeleinium</name>
    <dbReference type="NCBI Taxonomy" id="2995306"/>
    <lineage>
        <taxon>Bacteria</taxon>
        <taxon>Pseudomonadati</taxon>
        <taxon>Myxococcota</taxon>
        <taxon>Polyangia</taxon>
        <taxon>Polyangiales</taxon>
        <taxon>Polyangiaceae</taxon>
        <taxon>Polyangium</taxon>
    </lineage>
</organism>
<accession>A0ABT5EQV0</accession>
<sequence length="169" mass="18551">MPPTPMHEGAFVLTGLASRGGLSNWIFFFLPAEIVQCDFGVMPALKAGAAAGVRANLDVIGELGEQTYGPRQPKGGTAEAWCDELVGKAKRVERLPCERVRGIRLHLKAMAHELSLVTDEGKTSTFSLMNRSEAEEVRGLLQARFGERFVVTKSAVFAFFERHAPFLMK</sequence>
<name>A0ABT5EQV0_9BACT</name>
<dbReference type="Proteomes" id="UP001221411">
    <property type="component" value="Unassembled WGS sequence"/>
</dbReference>
<reference evidence="1 2" key="1">
    <citation type="submission" date="2022-11" db="EMBL/GenBank/DDBJ databases">
        <title>Minimal conservation of predation-associated metabolite biosynthetic gene clusters underscores biosynthetic potential of Myxococcota including descriptions for ten novel species: Archangium lansinium sp. nov., Myxococcus landrumus sp. nov., Nannocystis bai.</title>
        <authorList>
            <person name="Ahearne A."/>
            <person name="Stevens C."/>
            <person name="Dowd S."/>
        </authorList>
    </citation>
    <scope>NUCLEOTIDE SEQUENCE [LARGE SCALE GENOMIC DNA]</scope>
    <source>
        <strain evidence="1 2">RJM3</strain>
    </source>
</reference>
<evidence type="ECO:0000313" key="1">
    <source>
        <dbReference type="EMBL" id="MDC0744211.1"/>
    </source>
</evidence>
<evidence type="ECO:0000313" key="2">
    <source>
        <dbReference type="Proteomes" id="UP001221411"/>
    </source>
</evidence>
<protein>
    <submittedName>
        <fullName evidence="1">Uncharacterized protein</fullName>
    </submittedName>
</protein>
<keyword evidence="2" id="KW-1185">Reference proteome</keyword>
<proteinExistence type="predicted"/>
<dbReference type="RefSeq" id="WP_271920493.1">
    <property type="nucleotide sequence ID" value="NZ_JAQNDO010000001.1"/>
</dbReference>
<dbReference type="EMBL" id="JAQNDO010000001">
    <property type="protein sequence ID" value="MDC0744211.1"/>
    <property type="molecule type" value="Genomic_DNA"/>
</dbReference>